<feature type="compositionally biased region" description="Acidic residues" evidence="1">
    <location>
        <begin position="600"/>
        <end position="625"/>
    </location>
</feature>
<dbReference type="Proteomes" id="UP001437256">
    <property type="component" value="Unassembled WGS sequence"/>
</dbReference>
<feature type="compositionally biased region" description="Pro residues" evidence="1">
    <location>
        <begin position="525"/>
        <end position="538"/>
    </location>
</feature>
<feature type="compositionally biased region" description="Acidic residues" evidence="1">
    <location>
        <begin position="265"/>
        <end position="279"/>
    </location>
</feature>
<gene>
    <name evidence="2" type="ORF">AAF712_005883</name>
</gene>
<proteinExistence type="predicted"/>
<dbReference type="CDD" id="cd11655">
    <property type="entry name" value="rap1_myb-like"/>
    <property type="match status" value="1"/>
</dbReference>
<feature type="compositionally biased region" description="Basic and acidic residues" evidence="1">
    <location>
        <begin position="445"/>
        <end position="454"/>
    </location>
</feature>
<feature type="region of interest" description="Disordered" evidence="1">
    <location>
        <begin position="473"/>
        <end position="748"/>
    </location>
</feature>
<feature type="compositionally biased region" description="Basic and acidic residues" evidence="1">
    <location>
        <begin position="398"/>
        <end position="420"/>
    </location>
</feature>
<evidence type="ECO:0008006" key="4">
    <source>
        <dbReference type="Google" id="ProtNLM"/>
    </source>
</evidence>
<feature type="region of interest" description="Disordered" evidence="1">
    <location>
        <begin position="203"/>
        <end position="460"/>
    </location>
</feature>
<feature type="compositionally biased region" description="Low complexity" evidence="1">
    <location>
        <begin position="478"/>
        <end position="493"/>
    </location>
</feature>
<evidence type="ECO:0000313" key="2">
    <source>
        <dbReference type="EMBL" id="KAL0067096.1"/>
    </source>
</evidence>
<accession>A0ABR3A172</accession>
<feature type="compositionally biased region" description="Polar residues" evidence="1">
    <location>
        <begin position="699"/>
        <end position="708"/>
    </location>
</feature>
<organism evidence="2 3">
    <name type="scientific">Marasmius tenuissimus</name>
    <dbReference type="NCBI Taxonomy" id="585030"/>
    <lineage>
        <taxon>Eukaryota</taxon>
        <taxon>Fungi</taxon>
        <taxon>Dikarya</taxon>
        <taxon>Basidiomycota</taxon>
        <taxon>Agaricomycotina</taxon>
        <taxon>Agaricomycetes</taxon>
        <taxon>Agaricomycetidae</taxon>
        <taxon>Agaricales</taxon>
        <taxon>Marasmiineae</taxon>
        <taxon>Marasmiaceae</taxon>
        <taxon>Marasmius</taxon>
    </lineage>
</organism>
<evidence type="ECO:0000313" key="3">
    <source>
        <dbReference type="Proteomes" id="UP001437256"/>
    </source>
</evidence>
<reference evidence="2 3" key="1">
    <citation type="submission" date="2024-05" db="EMBL/GenBank/DDBJ databases">
        <title>A draft genome resource for the thread blight pathogen Marasmius tenuissimus strain MS-2.</title>
        <authorList>
            <person name="Yulfo-Soto G.E."/>
            <person name="Baruah I.K."/>
            <person name="Amoako-Attah I."/>
            <person name="Bukari Y."/>
            <person name="Meinhardt L.W."/>
            <person name="Bailey B.A."/>
            <person name="Cohen S.P."/>
        </authorList>
    </citation>
    <scope>NUCLEOTIDE SEQUENCE [LARGE SCALE GENOMIC DNA]</scope>
    <source>
        <strain evidence="2 3">MS-2</strain>
    </source>
</reference>
<keyword evidence="3" id="KW-1185">Reference proteome</keyword>
<protein>
    <recommendedName>
        <fullName evidence="4">DNA-binding protein RAP1</fullName>
    </recommendedName>
</protein>
<name>A0ABR3A172_9AGAR</name>
<comment type="caution">
    <text evidence="2">The sequence shown here is derived from an EMBL/GenBank/DDBJ whole genome shotgun (WGS) entry which is preliminary data.</text>
</comment>
<feature type="compositionally biased region" description="Low complexity" evidence="1">
    <location>
        <begin position="331"/>
        <end position="345"/>
    </location>
</feature>
<feature type="compositionally biased region" description="Acidic residues" evidence="1">
    <location>
        <begin position="511"/>
        <end position="524"/>
    </location>
</feature>
<dbReference type="Gene3D" id="1.10.10.60">
    <property type="entry name" value="Homeodomain-like"/>
    <property type="match status" value="1"/>
</dbReference>
<evidence type="ECO:0000256" key="1">
    <source>
        <dbReference type="SAM" id="MobiDB-lite"/>
    </source>
</evidence>
<sequence length="748" mass="84067">MDFECSCKDEDNHTQVFVHNTGRRLKFATHGSISDPEVQAALFEAIVEHGGHCLENDSGADYVLFESNGQLTSTAYQNYFSSSSDPEKRKVLVKDLQFVEDALKHGKIIEEIVLERPRPGFPAGRRRTEFTAEEDNKLCKFLAVRCPNGGRMSHTLYVQLCDLHHYGKDYEWTKTHPPSAWRERYKKNKIRMDPKIASYILDLKVGEPSEPEAEEEDDNEAPRIEASQASGGDPIQDQDDHNSLFGREEDEGQEEREPQHLPSDEAQDLPRDEEEEEEVGNALQVLTHTTDDDQPLASTSRSRPTHDHDSISHSAPVEKPWPPVRRRKRLPGVVTAPAPVPTQTVSRGSQQKPGPSRKGKGKVIDEEVDELQNQNEGEGHTAGRNLRGPESAAIVHFATEDNIHVDDLRETQFETARETYDDADNGGDVNVGRQLQGEEDGLMSEGDREQKQSLDDDFSMSGVEPLFLNWNADDYVSPRRPTTGSPHSSPHSNPSHKVKSEHTTPAKPTEVVEETDLELMDVEDVPPPSSPVRSPPKVEPVGRKRKNDRQTAEVAPPRMTRARSRSAAPPSPPRSVRGTQQSNSRRQRTARKVAAPPEPVMEETEEEEDIDMDEGEKENQEEEAEEVVKRSAKAHRLDTDDQQSLRALGFSQRDTKGTTMPRQRASRRPQISVREEGFSTPQRFTSRAKRSVVPKADVSPTTSATSRDSFPLERTRASAMKKKLVDEEKQTPYKPPVGTRAAEYRQNR</sequence>
<dbReference type="EMBL" id="JBBXMP010000029">
    <property type="protein sequence ID" value="KAL0067096.1"/>
    <property type="molecule type" value="Genomic_DNA"/>
</dbReference>
<feature type="compositionally biased region" description="Acidic residues" evidence="1">
    <location>
        <begin position="209"/>
        <end position="219"/>
    </location>
</feature>